<dbReference type="AlphaFoldDB" id="X0BB50"/>
<name>X0BB50_FUSOX</name>
<proteinExistence type="predicted"/>
<evidence type="ECO:0000313" key="1">
    <source>
        <dbReference type="EMBL" id="EXK76053.1"/>
    </source>
</evidence>
<accession>X0BB50</accession>
<dbReference type="EMBL" id="KI979622">
    <property type="protein sequence ID" value="EXK76053.1"/>
    <property type="molecule type" value="Genomic_DNA"/>
</dbReference>
<evidence type="ECO:0000313" key="2">
    <source>
        <dbReference type="Proteomes" id="UP000030663"/>
    </source>
</evidence>
<gene>
    <name evidence="1" type="ORF">FOQG_19185</name>
</gene>
<protein>
    <submittedName>
        <fullName evidence="1">Uncharacterized protein</fullName>
    </submittedName>
</protein>
<reference evidence="1 2" key="1">
    <citation type="submission" date="2011-11" db="EMBL/GenBank/DDBJ databases">
        <title>The Genome Sequence of Fusarium oxysporum PHW815.</title>
        <authorList>
            <consortium name="The Broad Institute Genome Sequencing Platform"/>
            <person name="Ma L.-J."/>
            <person name="Gale L.R."/>
            <person name="Schwartz D.C."/>
            <person name="Zhou S."/>
            <person name="Corby-Kistler H."/>
            <person name="Young S.K."/>
            <person name="Zeng Q."/>
            <person name="Gargeya S."/>
            <person name="Fitzgerald M."/>
            <person name="Haas B."/>
            <person name="Abouelleil A."/>
            <person name="Alvarado L."/>
            <person name="Arachchi H.M."/>
            <person name="Berlin A."/>
            <person name="Brown A."/>
            <person name="Chapman S.B."/>
            <person name="Chen Z."/>
            <person name="Dunbar C."/>
            <person name="Freedman E."/>
            <person name="Gearin G."/>
            <person name="Goldberg J."/>
            <person name="Griggs A."/>
            <person name="Gujja S."/>
            <person name="Heiman D."/>
            <person name="Howarth C."/>
            <person name="Larson L."/>
            <person name="Lui A."/>
            <person name="MacDonald P.J.P."/>
            <person name="Montmayeur A."/>
            <person name="Murphy C."/>
            <person name="Neiman D."/>
            <person name="Pearson M."/>
            <person name="Priest M."/>
            <person name="Roberts A."/>
            <person name="Saif S."/>
            <person name="Shea T."/>
            <person name="Shenoy N."/>
            <person name="Sisk P."/>
            <person name="Stolte C."/>
            <person name="Sykes S."/>
            <person name="Wortman J."/>
            <person name="Nusbaum C."/>
            <person name="Birren B."/>
        </authorList>
    </citation>
    <scope>NUCLEOTIDE SEQUENCE [LARGE SCALE GENOMIC DNA]</scope>
    <source>
        <strain evidence="1 2">54005</strain>
    </source>
</reference>
<dbReference type="Proteomes" id="UP000030663">
    <property type="component" value="Unassembled WGS sequence"/>
</dbReference>
<organism evidence="1 2">
    <name type="scientific">Fusarium oxysporum f. sp. raphani 54005</name>
    <dbReference type="NCBI Taxonomy" id="1089458"/>
    <lineage>
        <taxon>Eukaryota</taxon>
        <taxon>Fungi</taxon>
        <taxon>Dikarya</taxon>
        <taxon>Ascomycota</taxon>
        <taxon>Pezizomycotina</taxon>
        <taxon>Sordariomycetes</taxon>
        <taxon>Hypocreomycetidae</taxon>
        <taxon>Hypocreales</taxon>
        <taxon>Nectriaceae</taxon>
        <taxon>Fusarium</taxon>
        <taxon>Fusarium oxysporum species complex</taxon>
    </lineage>
</organism>
<dbReference type="HOGENOM" id="CLU_3224657_0_0_1"/>
<sequence length="44" mass="4796">MPSLPSSSLRPVKLVGHICSHILSKLLRERCSTQTPLLASLIVL</sequence>
<keyword evidence="2" id="KW-1185">Reference proteome</keyword>